<dbReference type="Proteomes" id="UP001064632">
    <property type="component" value="Chromosome"/>
</dbReference>
<proteinExistence type="predicted"/>
<gene>
    <name evidence="1" type="ORF">N4264_16860</name>
</gene>
<reference evidence="1" key="1">
    <citation type="submission" date="2022-09" db="EMBL/GenBank/DDBJ databases">
        <title>Tahibacter sp. nov., isolated from a fresh water.</title>
        <authorList>
            <person name="Baek J.H."/>
            <person name="Lee J.K."/>
            <person name="Kim J.M."/>
            <person name="Jeon C.O."/>
        </authorList>
    </citation>
    <scope>NUCLEOTIDE SEQUENCE</scope>
    <source>
        <strain evidence="1">W38</strain>
    </source>
</reference>
<evidence type="ECO:0000313" key="1">
    <source>
        <dbReference type="EMBL" id="UXI66413.1"/>
    </source>
</evidence>
<dbReference type="PIRSF" id="PIRSF015283">
    <property type="entry name" value="Regulatory_RpfE"/>
    <property type="match status" value="1"/>
</dbReference>
<dbReference type="EMBL" id="CP104694">
    <property type="protein sequence ID" value="UXI66413.1"/>
    <property type="molecule type" value="Genomic_DNA"/>
</dbReference>
<dbReference type="InterPro" id="IPR016631">
    <property type="entry name" value="Regulatory_RpfE"/>
</dbReference>
<protein>
    <submittedName>
        <fullName evidence="1">Phosphoglycerate mutase</fullName>
    </submittedName>
</protein>
<name>A0ABY6B8K9_9GAMM</name>
<sequence>MSELSLLLPPLDRLARHGDAARGALAVMVARGDRRDPSAPGREALIREHFQFTGTGIPTAALTRYLDAPDAAGAGWLRADPAYLRADMATARLMACGDMGLSAEECAELLRPLRPLLGDAGFPIDAPVPSRWYLRAAADAKLPVFAEPGRVLGDDLRQHMPEGPAGARWRALLNEVQIVLHNHPLNAERIARGQVPVNSLWFWGFGVLPDWVKTRHSAVYCEDPILTALARIAQVRTTGRGEAAVETLSATPTPLLDLDDADALAGWSTRWEPLLADVLSTKRVSAIHLHFASGQRYTFQPGHRWRFWRRIKPLTA</sequence>
<organism evidence="1 2">
    <name type="scientific">Tahibacter amnicola</name>
    <dbReference type="NCBI Taxonomy" id="2976241"/>
    <lineage>
        <taxon>Bacteria</taxon>
        <taxon>Pseudomonadati</taxon>
        <taxon>Pseudomonadota</taxon>
        <taxon>Gammaproteobacteria</taxon>
        <taxon>Lysobacterales</taxon>
        <taxon>Rhodanobacteraceae</taxon>
        <taxon>Tahibacter</taxon>
    </lineage>
</organism>
<keyword evidence="2" id="KW-1185">Reference proteome</keyword>
<accession>A0ABY6B8K9</accession>
<dbReference type="RefSeq" id="WP_261693397.1">
    <property type="nucleotide sequence ID" value="NZ_CP104694.1"/>
</dbReference>
<evidence type="ECO:0000313" key="2">
    <source>
        <dbReference type="Proteomes" id="UP001064632"/>
    </source>
</evidence>